<comment type="caution">
    <text evidence="1">The sequence shown here is derived from an EMBL/GenBank/DDBJ whole genome shotgun (WGS) entry which is preliminary data.</text>
</comment>
<evidence type="ECO:0000313" key="2">
    <source>
        <dbReference type="Proteomes" id="UP001148838"/>
    </source>
</evidence>
<dbReference type="EMBL" id="JAJSOF020000019">
    <property type="protein sequence ID" value="KAJ4438174.1"/>
    <property type="molecule type" value="Genomic_DNA"/>
</dbReference>
<evidence type="ECO:0000313" key="1">
    <source>
        <dbReference type="EMBL" id="KAJ4438174.1"/>
    </source>
</evidence>
<organism evidence="1 2">
    <name type="scientific">Periplaneta americana</name>
    <name type="common">American cockroach</name>
    <name type="synonym">Blatta americana</name>
    <dbReference type="NCBI Taxonomy" id="6978"/>
    <lineage>
        <taxon>Eukaryota</taxon>
        <taxon>Metazoa</taxon>
        <taxon>Ecdysozoa</taxon>
        <taxon>Arthropoda</taxon>
        <taxon>Hexapoda</taxon>
        <taxon>Insecta</taxon>
        <taxon>Pterygota</taxon>
        <taxon>Neoptera</taxon>
        <taxon>Polyneoptera</taxon>
        <taxon>Dictyoptera</taxon>
        <taxon>Blattodea</taxon>
        <taxon>Blattoidea</taxon>
        <taxon>Blattidae</taxon>
        <taxon>Blattinae</taxon>
        <taxon>Periplaneta</taxon>
    </lineage>
</organism>
<dbReference type="Proteomes" id="UP001148838">
    <property type="component" value="Unassembled WGS sequence"/>
</dbReference>
<sequence>MAGLCDSDNEPVGSLKASCIAIRHLWPDRSPDLMPQDKHPVLWFEDISLILSMRGFEPRIARILQDAFAEDLMSVLPEAATPFGDYLVENYIDSEGSVGNRSDNKRLRSFPQYISYPAFARIGLRENPGKNLNQITCPDRDSNPGHLVSQPDALTVTPQVWTRQSK</sequence>
<name>A0ABQ8SVE5_PERAM</name>
<gene>
    <name evidence="1" type="ORF">ANN_14113</name>
</gene>
<keyword evidence="2" id="KW-1185">Reference proteome</keyword>
<accession>A0ABQ8SVE5</accession>
<proteinExistence type="predicted"/>
<protein>
    <submittedName>
        <fullName evidence="1">Uncharacterized protein</fullName>
    </submittedName>
</protein>
<reference evidence="1 2" key="1">
    <citation type="journal article" date="2022" name="Allergy">
        <title>Genome assembly and annotation of Periplaneta americana reveal a comprehensive cockroach allergen profile.</title>
        <authorList>
            <person name="Wang L."/>
            <person name="Xiong Q."/>
            <person name="Saelim N."/>
            <person name="Wang L."/>
            <person name="Nong W."/>
            <person name="Wan A.T."/>
            <person name="Shi M."/>
            <person name="Liu X."/>
            <person name="Cao Q."/>
            <person name="Hui J.H.L."/>
            <person name="Sookrung N."/>
            <person name="Leung T.F."/>
            <person name="Tungtrongchitr A."/>
            <person name="Tsui S.K.W."/>
        </authorList>
    </citation>
    <scope>NUCLEOTIDE SEQUENCE [LARGE SCALE GENOMIC DNA]</scope>
    <source>
        <strain evidence="1">PWHHKU_190912</strain>
    </source>
</reference>